<accession>A0AA35TS22</accession>
<dbReference type="GO" id="GO:0004654">
    <property type="term" value="F:polyribonucleotide nucleotidyltransferase activity"/>
    <property type="evidence" value="ECO:0007669"/>
    <property type="project" value="UniProtKB-EC"/>
</dbReference>
<dbReference type="SMART" id="SM00316">
    <property type="entry name" value="S1"/>
    <property type="match status" value="1"/>
</dbReference>
<evidence type="ECO:0000256" key="2">
    <source>
        <dbReference type="ARBA" id="ARBA00012416"/>
    </source>
</evidence>
<dbReference type="Pfam" id="PF03725">
    <property type="entry name" value="RNase_PH_C"/>
    <property type="match status" value="1"/>
</dbReference>
<dbReference type="PROSITE" id="PS50126">
    <property type="entry name" value="S1"/>
    <property type="match status" value="1"/>
</dbReference>
<keyword evidence="8 10" id="KW-0694">RNA-binding</keyword>
<dbReference type="CDD" id="cd02393">
    <property type="entry name" value="KH-I_PNPase"/>
    <property type="match status" value="1"/>
</dbReference>
<dbReference type="SMART" id="SM00322">
    <property type="entry name" value="KH"/>
    <property type="match status" value="1"/>
</dbReference>
<dbReference type="InterPro" id="IPR012340">
    <property type="entry name" value="NA-bd_OB-fold"/>
</dbReference>
<dbReference type="Gene3D" id="2.40.50.140">
    <property type="entry name" value="Nucleic acid-binding proteins"/>
    <property type="match status" value="1"/>
</dbReference>
<dbReference type="Proteomes" id="UP001174909">
    <property type="component" value="Unassembled WGS sequence"/>
</dbReference>
<dbReference type="Pfam" id="PF00013">
    <property type="entry name" value="KH_1"/>
    <property type="match status" value="1"/>
</dbReference>
<dbReference type="InterPro" id="IPR003029">
    <property type="entry name" value="S1_domain"/>
</dbReference>
<dbReference type="FunFam" id="3.30.1370.10:FF:000001">
    <property type="entry name" value="Polyribonucleotide nucleotidyltransferase"/>
    <property type="match status" value="1"/>
</dbReference>
<evidence type="ECO:0000256" key="10">
    <source>
        <dbReference type="PROSITE-ProRule" id="PRU00117"/>
    </source>
</evidence>
<dbReference type="HAMAP" id="MF_01595">
    <property type="entry name" value="PNPase"/>
    <property type="match status" value="1"/>
</dbReference>
<dbReference type="GO" id="GO:0006396">
    <property type="term" value="P:RNA processing"/>
    <property type="evidence" value="ECO:0007669"/>
    <property type="project" value="InterPro"/>
</dbReference>
<dbReference type="Pfam" id="PF03726">
    <property type="entry name" value="PNPase"/>
    <property type="match status" value="1"/>
</dbReference>
<feature type="compositionally biased region" description="Gly residues" evidence="11">
    <location>
        <begin position="793"/>
        <end position="813"/>
    </location>
</feature>
<dbReference type="EMBL" id="CASHTH010004034">
    <property type="protein sequence ID" value="CAI8052744.1"/>
    <property type="molecule type" value="Genomic_DNA"/>
</dbReference>
<evidence type="ECO:0000256" key="11">
    <source>
        <dbReference type="SAM" id="MobiDB-lite"/>
    </source>
</evidence>
<dbReference type="SUPFAM" id="SSF54791">
    <property type="entry name" value="Eukaryotic type KH-domain (KH-domain type I)"/>
    <property type="match status" value="1"/>
</dbReference>
<dbReference type="GO" id="GO:0003723">
    <property type="term" value="F:RNA binding"/>
    <property type="evidence" value="ECO:0007669"/>
    <property type="project" value="UniProtKB-UniRule"/>
</dbReference>
<dbReference type="InterPro" id="IPR004088">
    <property type="entry name" value="KH_dom_type_1"/>
</dbReference>
<dbReference type="NCBIfam" id="NF008805">
    <property type="entry name" value="PRK11824.1"/>
    <property type="match status" value="1"/>
</dbReference>
<evidence type="ECO:0000256" key="7">
    <source>
        <dbReference type="ARBA" id="ARBA00022842"/>
    </source>
</evidence>
<feature type="compositionally biased region" description="Gly residues" evidence="11">
    <location>
        <begin position="724"/>
        <end position="784"/>
    </location>
</feature>
<dbReference type="GO" id="GO:0000175">
    <property type="term" value="F:3'-5'-RNA exonuclease activity"/>
    <property type="evidence" value="ECO:0007669"/>
    <property type="project" value="TreeGrafter"/>
</dbReference>
<dbReference type="Gene3D" id="3.30.230.70">
    <property type="entry name" value="GHMP Kinase, N-terminal domain"/>
    <property type="match status" value="2"/>
</dbReference>
<dbReference type="InterPro" id="IPR001247">
    <property type="entry name" value="ExoRNase_PH_dom1"/>
</dbReference>
<dbReference type="GO" id="GO:0006402">
    <property type="term" value="P:mRNA catabolic process"/>
    <property type="evidence" value="ECO:0007669"/>
    <property type="project" value="InterPro"/>
</dbReference>
<evidence type="ECO:0000256" key="1">
    <source>
        <dbReference type="ARBA" id="ARBA00007404"/>
    </source>
</evidence>
<reference evidence="13" key="1">
    <citation type="submission" date="2023-03" db="EMBL/GenBank/DDBJ databases">
        <authorList>
            <person name="Steffen K."/>
            <person name="Cardenas P."/>
        </authorList>
    </citation>
    <scope>NUCLEOTIDE SEQUENCE</scope>
</reference>
<keyword evidence="6" id="KW-0479">Metal-binding</keyword>
<dbReference type="CDD" id="cd11363">
    <property type="entry name" value="RNase_PH_PNPase_1"/>
    <property type="match status" value="1"/>
</dbReference>
<evidence type="ECO:0000256" key="5">
    <source>
        <dbReference type="ARBA" id="ARBA00022695"/>
    </source>
</evidence>
<gene>
    <name evidence="13" type="ORF">GBAR_LOCUS28866</name>
</gene>
<dbReference type="Gene3D" id="3.30.1370.10">
    <property type="entry name" value="K Homology domain, type 1"/>
    <property type="match status" value="1"/>
</dbReference>
<dbReference type="CDD" id="cd11364">
    <property type="entry name" value="RNase_PH_PNPase_2"/>
    <property type="match status" value="1"/>
</dbReference>
<evidence type="ECO:0000256" key="6">
    <source>
        <dbReference type="ARBA" id="ARBA00022723"/>
    </source>
</evidence>
<comment type="caution">
    <text evidence="13">The sequence shown here is derived from an EMBL/GenBank/DDBJ whole genome shotgun (WGS) entry which is preliminary data.</text>
</comment>
<dbReference type="EC" id="2.7.7.8" evidence="2"/>
<dbReference type="NCBIfam" id="TIGR03591">
    <property type="entry name" value="polynuc_phos"/>
    <property type="match status" value="1"/>
</dbReference>
<proteinExistence type="inferred from homology"/>
<dbReference type="InterPro" id="IPR015848">
    <property type="entry name" value="PNPase_PH_RNA-bd_bac/org-type"/>
</dbReference>
<dbReference type="SUPFAM" id="SSF55666">
    <property type="entry name" value="Ribonuclease PH domain 2-like"/>
    <property type="match status" value="2"/>
</dbReference>
<evidence type="ECO:0000313" key="14">
    <source>
        <dbReference type="Proteomes" id="UP001174909"/>
    </source>
</evidence>
<dbReference type="InterPro" id="IPR027408">
    <property type="entry name" value="PNPase/RNase_PH_dom_sf"/>
</dbReference>
<dbReference type="GO" id="GO:0005829">
    <property type="term" value="C:cytosol"/>
    <property type="evidence" value="ECO:0007669"/>
    <property type="project" value="TreeGrafter"/>
</dbReference>
<evidence type="ECO:0000256" key="9">
    <source>
        <dbReference type="ARBA" id="ARBA00031451"/>
    </source>
</evidence>
<dbReference type="InterPro" id="IPR036612">
    <property type="entry name" value="KH_dom_type_1_sf"/>
</dbReference>
<keyword evidence="3" id="KW-0963">Cytoplasm</keyword>
<evidence type="ECO:0000259" key="12">
    <source>
        <dbReference type="PROSITE" id="PS50126"/>
    </source>
</evidence>
<feature type="region of interest" description="Disordered" evidence="11">
    <location>
        <begin position="697"/>
        <end position="813"/>
    </location>
</feature>
<dbReference type="PANTHER" id="PTHR11252">
    <property type="entry name" value="POLYRIBONUCLEOTIDE NUCLEOTIDYLTRANSFERASE"/>
    <property type="match status" value="1"/>
</dbReference>
<dbReference type="InterPro" id="IPR015847">
    <property type="entry name" value="ExoRNase_PH_dom2"/>
</dbReference>
<keyword evidence="4" id="KW-0808">Transferase</keyword>
<dbReference type="PANTHER" id="PTHR11252:SF0">
    <property type="entry name" value="POLYRIBONUCLEOTIDE NUCLEOTIDYLTRANSFERASE 1, MITOCHONDRIAL"/>
    <property type="match status" value="1"/>
</dbReference>
<evidence type="ECO:0000256" key="4">
    <source>
        <dbReference type="ARBA" id="ARBA00022679"/>
    </source>
</evidence>
<dbReference type="InterPro" id="IPR004087">
    <property type="entry name" value="KH_dom"/>
</dbReference>
<keyword evidence="7" id="KW-0460">Magnesium</keyword>
<comment type="similarity">
    <text evidence="1">Belongs to the polyribonucleotide nucleotidyltransferase family.</text>
</comment>
<sequence length="813" mass="85677">MTTIDAAQELMNPFSIDSEIGGHPVTLETGRLAQQAHGAVTVTCGETILLATAVMSDQAREGIDFLPLTVEFEERLYAVGKIPGSFFRREGRPGTEAILSARLTDRSIRPLFPKGIHNEIQVIITVLSVDEEHPPETLGMVAASAALSISQIPFEGPIGACRITWDGSNYAINPSYQSSSAAALNMIVASNRDAIMMVEAGSVEVSEEVILEGIRLAHESNVAIIEMIDKMVAERGTEKIVVQFDYSATDERQGKVDALVNGRISEVLERNSFKSERDSSLEAVETEVAAQLAEDYSARDIAEAFKNLVKKEVRGRILNQNVRPDGRKTDEIRPITCSAGELPRAHGSGLFTRGQTQVLSIATLASLSMKQTLDTVGPENTKRFMHHYNFPPYSVGEARRVGSPGRREIGHGALAERALLAALPSEEEFPYTVRVVSEVLASNGSTSMGSVCGSSMALMDAGVPMRAPVAGIAMGLITDADSDRYAVLSDIQGIEDFLGDMDFKVAGTEKGINALQMDVKIDGLTQELLSEALEQARAGRLHILDRMSEAISEPRAQMSRYAPKLVRMKIPVEKIGALIGPGGRVIRAIQEETGCGIDVSDDGGVIISSNDQTMIELASSRVDGLTRDPEVGDIITGKITRTTNFGVFVELTPGGKDGLVRNEDLGDLAHENVDIGQEITVMIHEIDHMGRINLSRRALMGDTEPPTPRPERGGVDDRGDRGPRGGFGGGDRGGRGGGGGGGRGGFGGGGGGGDRGGRGGFGGGGAGGGDRGGRGGFGGGGAGGGRDRDRSGPGRGGFGGGSGGSGGSGGWWW</sequence>
<dbReference type="SUPFAM" id="SSF50249">
    <property type="entry name" value="Nucleic acid-binding proteins"/>
    <property type="match status" value="1"/>
</dbReference>
<dbReference type="FunFam" id="3.30.230.70:FF:000002">
    <property type="entry name" value="Polyribonucleotide nucleotidyltransferase"/>
    <property type="match status" value="1"/>
</dbReference>
<feature type="domain" description="S1 motif" evidence="12">
    <location>
        <begin position="632"/>
        <end position="697"/>
    </location>
</feature>
<dbReference type="GO" id="GO:0046872">
    <property type="term" value="F:metal ion binding"/>
    <property type="evidence" value="ECO:0007669"/>
    <property type="project" value="UniProtKB-KW"/>
</dbReference>
<evidence type="ECO:0000256" key="8">
    <source>
        <dbReference type="ARBA" id="ARBA00022884"/>
    </source>
</evidence>
<dbReference type="AlphaFoldDB" id="A0AA35TS22"/>
<protein>
    <recommendedName>
        <fullName evidence="2">polyribonucleotide nucleotidyltransferase</fullName>
        <ecNumber evidence="2">2.7.7.8</ecNumber>
    </recommendedName>
    <alternativeName>
        <fullName evidence="9">Polynucleotide phosphorylase 1</fullName>
    </alternativeName>
</protein>
<keyword evidence="14" id="KW-1185">Reference proteome</keyword>
<evidence type="ECO:0000256" key="3">
    <source>
        <dbReference type="ARBA" id="ARBA00022490"/>
    </source>
</evidence>
<name>A0AA35TS22_GEOBA</name>
<dbReference type="InterPro" id="IPR036345">
    <property type="entry name" value="ExoRNase_PH_dom2_sf"/>
</dbReference>
<dbReference type="InterPro" id="IPR020568">
    <property type="entry name" value="Ribosomal_Su5_D2-typ_SF"/>
</dbReference>
<feature type="compositionally biased region" description="Basic and acidic residues" evidence="11">
    <location>
        <begin position="709"/>
        <end position="723"/>
    </location>
</feature>
<organism evidence="13 14">
    <name type="scientific">Geodia barretti</name>
    <name type="common">Barrett's horny sponge</name>
    <dbReference type="NCBI Taxonomy" id="519541"/>
    <lineage>
        <taxon>Eukaryota</taxon>
        <taxon>Metazoa</taxon>
        <taxon>Porifera</taxon>
        <taxon>Demospongiae</taxon>
        <taxon>Heteroscleromorpha</taxon>
        <taxon>Tetractinellida</taxon>
        <taxon>Astrophorina</taxon>
        <taxon>Geodiidae</taxon>
        <taxon>Geodia</taxon>
    </lineage>
</organism>
<dbReference type="SUPFAM" id="SSF54211">
    <property type="entry name" value="Ribosomal protein S5 domain 2-like"/>
    <property type="match status" value="2"/>
</dbReference>
<dbReference type="Pfam" id="PF00575">
    <property type="entry name" value="S1"/>
    <property type="match status" value="1"/>
</dbReference>
<keyword evidence="5" id="KW-0548">Nucleotidyltransferase</keyword>
<dbReference type="Pfam" id="PF01138">
    <property type="entry name" value="RNase_PH"/>
    <property type="match status" value="2"/>
</dbReference>
<dbReference type="PROSITE" id="PS50084">
    <property type="entry name" value="KH_TYPE_1"/>
    <property type="match status" value="1"/>
</dbReference>
<evidence type="ECO:0000313" key="13">
    <source>
        <dbReference type="EMBL" id="CAI8052744.1"/>
    </source>
</evidence>
<dbReference type="FunFam" id="3.30.230.70:FF:000001">
    <property type="entry name" value="Polyribonucleotide nucleotidyltransferase"/>
    <property type="match status" value="1"/>
</dbReference>
<dbReference type="InterPro" id="IPR012162">
    <property type="entry name" value="PNPase"/>
</dbReference>